<name>A0A1I3TN83_9FLAO</name>
<dbReference type="Proteomes" id="UP000243887">
    <property type="component" value="Unassembled WGS sequence"/>
</dbReference>
<sequence>MGKNVIFFIVGMALFILALALKAEGILKTGIAEILMFIGLAIVIVPLFKLVYGSLKK</sequence>
<organism evidence="2 3">
    <name type="scientific">Myroides guanonis</name>
    <dbReference type="NCBI Taxonomy" id="1150112"/>
    <lineage>
        <taxon>Bacteria</taxon>
        <taxon>Pseudomonadati</taxon>
        <taxon>Bacteroidota</taxon>
        <taxon>Flavobacteriia</taxon>
        <taxon>Flavobacteriales</taxon>
        <taxon>Flavobacteriaceae</taxon>
        <taxon>Myroides</taxon>
    </lineage>
</organism>
<evidence type="ECO:0000313" key="3">
    <source>
        <dbReference type="Proteomes" id="UP000243887"/>
    </source>
</evidence>
<feature type="transmembrane region" description="Helical" evidence="1">
    <location>
        <begin position="30"/>
        <end position="52"/>
    </location>
</feature>
<evidence type="ECO:0000256" key="1">
    <source>
        <dbReference type="SAM" id="Phobius"/>
    </source>
</evidence>
<protein>
    <submittedName>
        <fullName evidence="2">Uncharacterized protein</fullName>
    </submittedName>
</protein>
<dbReference type="RefSeq" id="WP_177190205.1">
    <property type="nucleotide sequence ID" value="NZ_FORU01000014.1"/>
</dbReference>
<proteinExistence type="predicted"/>
<keyword evidence="3" id="KW-1185">Reference proteome</keyword>
<dbReference type="AlphaFoldDB" id="A0A1I3TN83"/>
<dbReference type="STRING" id="1150112.SAMN04487893_11435"/>
<accession>A0A1I3TN83</accession>
<dbReference type="EMBL" id="FORU01000014">
    <property type="protein sequence ID" value="SFJ72012.1"/>
    <property type="molecule type" value="Genomic_DNA"/>
</dbReference>
<keyword evidence="1" id="KW-0812">Transmembrane</keyword>
<gene>
    <name evidence="2" type="ORF">SAMN04487893_11435</name>
</gene>
<evidence type="ECO:0000313" key="2">
    <source>
        <dbReference type="EMBL" id="SFJ72012.1"/>
    </source>
</evidence>
<keyword evidence="1" id="KW-1133">Transmembrane helix</keyword>
<keyword evidence="1" id="KW-0472">Membrane</keyword>
<reference evidence="3" key="1">
    <citation type="submission" date="2016-10" db="EMBL/GenBank/DDBJ databases">
        <authorList>
            <person name="Varghese N."/>
            <person name="Submissions S."/>
        </authorList>
    </citation>
    <scope>NUCLEOTIDE SEQUENCE [LARGE SCALE GENOMIC DNA]</scope>
    <source>
        <strain evidence="3">DSM 26542</strain>
    </source>
</reference>